<comment type="caution">
    <text evidence="1">The sequence shown here is derived from an EMBL/GenBank/DDBJ whole genome shotgun (WGS) entry which is preliminary data.</text>
</comment>
<feature type="non-terminal residue" evidence="1">
    <location>
        <position position="45"/>
    </location>
</feature>
<evidence type="ECO:0000313" key="2">
    <source>
        <dbReference type="Proteomes" id="UP000265520"/>
    </source>
</evidence>
<sequence length="45" mass="4601">MLSIATATTAIAARRVKNGGHRVSPRRSGRLGCSGRYSCVAGAIA</sequence>
<accession>A0A392RWA9</accession>
<dbReference type="Proteomes" id="UP000265520">
    <property type="component" value="Unassembled WGS sequence"/>
</dbReference>
<organism evidence="1 2">
    <name type="scientific">Trifolium medium</name>
    <dbReference type="NCBI Taxonomy" id="97028"/>
    <lineage>
        <taxon>Eukaryota</taxon>
        <taxon>Viridiplantae</taxon>
        <taxon>Streptophyta</taxon>
        <taxon>Embryophyta</taxon>
        <taxon>Tracheophyta</taxon>
        <taxon>Spermatophyta</taxon>
        <taxon>Magnoliopsida</taxon>
        <taxon>eudicotyledons</taxon>
        <taxon>Gunneridae</taxon>
        <taxon>Pentapetalae</taxon>
        <taxon>rosids</taxon>
        <taxon>fabids</taxon>
        <taxon>Fabales</taxon>
        <taxon>Fabaceae</taxon>
        <taxon>Papilionoideae</taxon>
        <taxon>50 kb inversion clade</taxon>
        <taxon>NPAAA clade</taxon>
        <taxon>Hologalegina</taxon>
        <taxon>IRL clade</taxon>
        <taxon>Trifolieae</taxon>
        <taxon>Trifolium</taxon>
    </lineage>
</organism>
<protein>
    <submittedName>
        <fullName evidence="1">Uncharacterized protein</fullName>
    </submittedName>
</protein>
<name>A0A392RWA9_9FABA</name>
<proteinExistence type="predicted"/>
<keyword evidence="2" id="KW-1185">Reference proteome</keyword>
<evidence type="ECO:0000313" key="1">
    <source>
        <dbReference type="EMBL" id="MCI40354.1"/>
    </source>
</evidence>
<dbReference type="AlphaFoldDB" id="A0A392RWA9"/>
<dbReference type="EMBL" id="LXQA010278779">
    <property type="protein sequence ID" value="MCI40354.1"/>
    <property type="molecule type" value="Genomic_DNA"/>
</dbReference>
<reference evidence="1 2" key="1">
    <citation type="journal article" date="2018" name="Front. Plant Sci.">
        <title>Red Clover (Trifolium pratense) and Zigzag Clover (T. medium) - A Picture of Genomic Similarities and Differences.</title>
        <authorList>
            <person name="Dluhosova J."/>
            <person name="Istvanek J."/>
            <person name="Nedelnik J."/>
            <person name="Repkova J."/>
        </authorList>
    </citation>
    <scope>NUCLEOTIDE SEQUENCE [LARGE SCALE GENOMIC DNA]</scope>
    <source>
        <strain evidence="2">cv. 10/8</strain>
        <tissue evidence="1">Leaf</tissue>
    </source>
</reference>